<keyword evidence="2" id="KW-1185">Reference proteome</keyword>
<dbReference type="Proteomes" id="UP000250241">
    <property type="component" value="Chromosome"/>
</dbReference>
<sequence>MTIERLSIFTAGHMSYHPIKGAVSTSRERAEPNYIPLKNHSVALENANTATPVLLSIPAEAACSIARRFV</sequence>
<name>A0A2Z5R1W4_9MICC</name>
<protein>
    <submittedName>
        <fullName evidence="1">Uncharacterized protein</fullName>
    </submittedName>
</protein>
<proteinExistence type="predicted"/>
<dbReference type="AlphaFoldDB" id="A0A2Z5R1W4"/>
<reference evidence="1 2" key="1">
    <citation type="submission" date="2016-10" db="EMBL/GenBank/DDBJ databases">
        <title>Genome sequence of Rothia aeria strain JCM11412.</title>
        <authorList>
            <person name="Nambu T."/>
        </authorList>
    </citation>
    <scope>NUCLEOTIDE SEQUENCE [LARGE SCALE GENOMIC DNA]</scope>
    <source>
        <strain evidence="1 2">JCM 11412</strain>
    </source>
</reference>
<evidence type="ECO:0000313" key="2">
    <source>
        <dbReference type="Proteomes" id="UP000250241"/>
    </source>
</evidence>
<accession>A0A2Z5R1W4</accession>
<dbReference type="KEGG" id="raj:RA11412_0580"/>
<dbReference type="EMBL" id="AP017895">
    <property type="protein sequence ID" value="BAV86879.1"/>
    <property type="molecule type" value="Genomic_DNA"/>
</dbReference>
<organism evidence="1 2">
    <name type="scientific">Rothia aeria</name>
    <dbReference type="NCBI Taxonomy" id="172042"/>
    <lineage>
        <taxon>Bacteria</taxon>
        <taxon>Bacillati</taxon>
        <taxon>Actinomycetota</taxon>
        <taxon>Actinomycetes</taxon>
        <taxon>Micrococcales</taxon>
        <taxon>Micrococcaceae</taxon>
        <taxon>Rothia</taxon>
    </lineage>
</organism>
<gene>
    <name evidence="1" type="ORF">RA11412_0580</name>
</gene>
<evidence type="ECO:0000313" key="1">
    <source>
        <dbReference type="EMBL" id="BAV86879.1"/>
    </source>
</evidence>